<dbReference type="EMBL" id="CDMZ01001867">
    <property type="protein sequence ID" value="CEM38609.1"/>
    <property type="molecule type" value="Genomic_DNA"/>
</dbReference>
<name>A0A0G4H4C1_9ALVE</name>
<evidence type="ECO:0000256" key="1">
    <source>
        <dbReference type="SAM" id="MobiDB-lite"/>
    </source>
</evidence>
<feature type="compositionally biased region" description="Basic and acidic residues" evidence="1">
    <location>
        <begin position="220"/>
        <end position="231"/>
    </location>
</feature>
<feature type="compositionally biased region" description="Polar residues" evidence="1">
    <location>
        <begin position="202"/>
        <end position="219"/>
    </location>
</feature>
<feature type="compositionally biased region" description="Low complexity" evidence="1">
    <location>
        <begin position="181"/>
        <end position="197"/>
    </location>
</feature>
<reference evidence="2" key="1">
    <citation type="submission" date="2014-11" db="EMBL/GenBank/DDBJ databases">
        <authorList>
            <person name="Otto D Thomas"/>
            <person name="Naeem Raeece"/>
        </authorList>
    </citation>
    <scope>NUCLEOTIDE SEQUENCE</scope>
</reference>
<dbReference type="VEuPathDB" id="CryptoDB:Cvel_24643"/>
<sequence length="392" mass="42532">MLVRQGELFYDPHTGLTYYTDLGLQAAAVAPPPHVTGVAGGLRTQYRADTVSPPARIAAVQQQPAIIPAAVPAQVQQPQIQPTTVLQPKTVKYYFPQMIANAPGQGLTYLPSPKPSVYERQQLTQVRHAYAAMNLETDSQSSDLGSSTTQRNPFESLNRDYLRELGPVLLHSSPPKRKTTTSKPTDTSPTPTIPTVPEENPAQPTRTQPQRKVSQGRSTNPKDEKEKEKRNPNFKRPVSNHQPLSAQPTNTEMETTASNTRTTAQPGQQEASKSSPQQKPASKPQSPANDPKAVKTKGHSEAPVATQQPWPLPALSTVTRSPNLRGRLEEMAVPALIVAPPGRRMLSLPAQPNPGQTLMAATSHPAEPLAEMMPFSAATLMRSSSHFPIIPP</sequence>
<feature type="compositionally biased region" description="Low complexity" evidence="1">
    <location>
        <begin position="271"/>
        <end position="288"/>
    </location>
</feature>
<proteinExistence type="predicted"/>
<feature type="compositionally biased region" description="Polar residues" evidence="1">
    <location>
        <begin position="239"/>
        <end position="270"/>
    </location>
</feature>
<dbReference type="AlphaFoldDB" id="A0A0G4H4C1"/>
<protein>
    <submittedName>
        <fullName evidence="2">Uncharacterized protein</fullName>
    </submittedName>
</protein>
<evidence type="ECO:0000313" key="2">
    <source>
        <dbReference type="EMBL" id="CEM38609.1"/>
    </source>
</evidence>
<accession>A0A0G4H4C1</accession>
<gene>
    <name evidence="2" type="ORF">Cvel_24643</name>
</gene>
<feature type="region of interest" description="Disordered" evidence="1">
    <location>
        <begin position="167"/>
        <end position="316"/>
    </location>
</feature>
<organism evidence="2">
    <name type="scientific">Chromera velia CCMP2878</name>
    <dbReference type="NCBI Taxonomy" id="1169474"/>
    <lineage>
        <taxon>Eukaryota</taxon>
        <taxon>Sar</taxon>
        <taxon>Alveolata</taxon>
        <taxon>Colpodellida</taxon>
        <taxon>Chromeraceae</taxon>
        <taxon>Chromera</taxon>
    </lineage>
</organism>